<dbReference type="Proteomes" id="UP000756132">
    <property type="component" value="Chromosome 3"/>
</dbReference>
<dbReference type="GeneID" id="71988662"/>
<evidence type="ECO:0008006" key="3">
    <source>
        <dbReference type="Google" id="ProtNLM"/>
    </source>
</evidence>
<dbReference type="KEGG" id="ffu:CLAFUR5_08784"/>
<dbReference type="OrthoDB" id="3650679at2759"/>
<accession>A0A9Q8LDN0</accession>
<dbReference type="InterPro" id="IPR038883">
    <property type="entry name" value="AN11006-like"/>
</dbReference>
<reference evidence="1" key="1">
    <citation type="submission" date="2021-12" db="EMBL/GenBank/DDBJ databases">
        <authorList>
            <person name="Zaccaron A."/>
            <person name="Stergiopoulos I."/>
        </authorList>
    </citation>
    <scope>NUCLEOTIDE SEQUENCE</scope>
    <source>
        <strain evidence="1">Race5_Kim</strain>
    </source>
</reference>
<gene>
    <name evidence="1" type="ORF">CLAFUR5_08784</name>
</gene>
<sequence length="263" mass="30720">MAEAAVASIKPFRFLDLPAELRNRIYDLVLTGEELMLYSMCRHYDDEGDATQPSIARVCRQIHNEALPIFYGQNTFFAHIHRADFTYLFDFMETIGEANRKHTRKVVLQMQDLWACGEGAEDFIRWLARCRGVDKLEIEIDVNTWIGNHTRLLTSQEMSAWGDGEKPRVELMWNVMTEAIVLARELAESGQTREARFRERYEEWMTDHNFWCPSERDSCSSGHPHDGYCMAGSDRQVYSFRELDTEREPNKRYWSSRQADGGL</sequence>
<dbReference type="EMBL" id="CP090165">
    <property type="protein sequence ID" value="UJO15460.1"/>
    <property type="molecule type" value="Genomic_DNA"/>
</dbReference>
<keyword evidence="2" id="KW-1185">Reference proteome</keyword>
<dbReference type="RefSeq" id="XP_047759826.1">
    <property type="nucleotide sequence ID" value="XM_047907932.1"/>
</dbReference>
<reference evidence="1" key="2">
    <citation type="journal article" date="2022" name="Microb. Genom.">
        <title>A chromosome-scale genome assembly of the tomato pathogen Cladosporium fulvum reveals a compartmentalized genome architecture and the presence of a dispensable chromosome.</title>
        <authorList>
            <person name="Zaccaron A.Z."/>
            <person name="Chen L.H."/>
            <person name="Samaras A."/>
            <person name="Stergiopoulos I."/>
        </authorList>
    </citation>
    <scope>NUCLEOTIDE SEQUENCE</scope>
    <source>
        <strain evidence="1">Race5_Kim</strain>
    </source>
</reference>
<dbReference type="PANTHER" id="PTHR42085">
    <property type="entry name" value="F-BOX DOMAIN-CONTAINING PROTEIN"/>
    <property type="match status" value="1"/>
</dbReference>
<evidence type="ECO:0000313" key="1">
    <source>
        <dbReference type="EMBL" id="UJO15460.1"/>
    </source>
</evidence>
<dbReference type="AlphaFoldDB" id="A0A9Q8LDN0"/>
<proteinExistence type="predicted"/>
<organism evidence="1 2">
    <name type="scientific">Passalora fulva</name>
    <name type="common">Tomato leaf mold</name>
    <name type="synonym">Cladosporium fulvum</name>
    <dbReference type="NCBI Taxonomy" id="5499"/>
    <lineage>
        <taxon>Eukaryota</taxon>
        <taxon>Fungi</taxon>
        <taxon>Dikarya</taxon>
        <taxon>Ascomycota</taxon>
        <taxon>Pezizomycotina</taxon>
        <taxon>Dothideomycetes</taxon>
        <taxon>Dothideomycetidae</taxon>
        <taxon>Mycosphaerellales</taxon>
        <taxon>Mycosphaerellaceae</taxon>
        <taxon>Fulvia</taxon>
    </lineage>
</organism>
<evidence type="ECO:0000313" key="2">
    <source>
        <dbReference type="Proteomes" id="UP000756132"/>
    </source>
</evidence>
<name>A0A9Q8LDN0_PASFU</name>
<dbReference type="PANTHER" id="PTHR42085:SF2">
    <property type="entry name" value="F-BOX DOMAIN-CONTAINING PROTEIN"/>
    <property type="match status" value="1"/>
</dbReference>
<protein>
    <recommendedName>
        <fullName evidence="3">F-box domain-containing protein</fullName>
    </recommendedName>
</protein>